<evidence type="ECO:0000313" key="5">
    <source>
        <dbReference type="Proteomes" id="UP000248897"/>
    </source>
</evidence>
<keyword evidence="1" id="KW-0175">Coiled coil</keyword>
<evidence type="ECO:0000313" key="4">
    <source>
        <dbReference type="EMBL" id="SQI37680.1"/>
    </source>
</evidence>
<dbReference type="AlphaFoldDB" id="A0A2X4UXE4"/>
<protein>
    <submittedName>
        <fullName evidence="4">Uncharacterized protein</fullName>
    </submittedName>
</protein>
<reference evidence="4 5" key="1">
    <citation type="submission" date="2018-06" db="EMBL/GenBank/DDBJ databases">
        <authorList>
            <consortium name="Pathogen Informatics"/>
            <person name="Doyle S."/>
        </authorList>
    </citation>
    <scope>NUCLEOTIDE SEQUENCE [LARGE SCALE GENOMIC DNA]</scope>
    <source>
        <strain evidence="4 5">NCTC12961</strain>
    </source>
</reference>
<reference evidence="3 6" key="2">
    <citation type="submission" date="2020-12" db="EMBL/GenBank/DDBJ databases">
        <title>FDA dAtabase for Regulatory Grade micrObial Sequences (FDA-ARGOS): Supporting development and validation of Infectious Disease Dx tests.</title>
        <authorList>
            <person name="Sproer C."/>
            <person name="Gronow S."/>
            <person name="Severitt S."/>
            <person name="Schroder I."/>
            <person name="Tallon L."/>
            <person name="Sadzewicz L."/>
            <person name="Zhao X."/>
            <person name="Boylan J."/>
            <person name="Ott S."/>
            <person name="Bowen H."/>
            <person name="Vavikolanu K."/>
            <person name="Mehta A."/>
            <person name="Aluvathingal J."/>
            <person name="Nadendla S."/>
            <person name="Lowell S."/>
            <person name="Myers T."/>
            <person name="Yan Y."/>
            <person name="Sichtig H."/>
        </authorList>
    </citation>
    <scope>NUCLEOTIDE SEQUENCE [LARGE SCALE GENOMIC DNA]</scope>
    <source>
        <strain evidence="3 6">FDAARGOS_907</strain>
    </source>
</reference>
<feature type="coiled-coil region" evidence="1">
    <location>
        <begin position="70"/>
        <end position="118"/>
    </location>
</feature>
<organism evidence="4 5">
    <name type="scientific">Serratia plymuthica</name>
    <dbReference type="NCBI Taxonomy" id="82996"/>
    <lineage>
        <taxon>Bacteria</taxon>
        <taxon>Pseudomonadati</taxon>
        <taxon>Pseudomonadota</taxon>
        <taxon>Gammaproteobacteria</taxon>
        <taxon>Enterobacterales</taxon>
        <taxon>Yersiniaceae</taxon>
        <taxon>Serratia</taxon>
    </lineage>
</organism>
<name>A0A2X4UXE4_SERPL</name>
<dbReference type="EMBL" id="CP065673">
    <property type="protein sequence ID" value="QPS21290.1"/>
    <property type="molecule type" value="Genomic_DNA"/>
</dbReference>
<evidence type="ECO:0000256" key="1">
    <source>
        <dbReference type="SAM" id="Coils"/>
    </source>
</evidence>
<evidence type="ECO:0000313" key="6">
    <source>
        <dbReference type="Proteomes" id="UP000594967"/>
    </source>
</evidence>
<dbReference type="Proteomes" id="UP000594967">
    <property type="component" value="Chromosome"/>
</dbReference>
<accession>A0A2X4UXE4</accession>
<feature type="compositionally biased region" description="Low complexity" evidence="2">
    <location>
        <begin position="413"/>
        <end position="445"/>
    </location>
</feature>
<dbReference type="Proteomes" id="UP000248897">
    <property type="component" value="Chromosome 1"/>
</dbReference>
<evidence type="ECO:0000313" key="3">
    <source>
        <dbReference type="EMBL" id="QPS21290.1"/>
    </source>
</evidence>
<keyword evidence="6" id="KW-1185">Reference proteome</keyword>
<sequence>MHAYELGRKLEALSEQARSNLSGVESTQAEARRLQLVLKQQIAILYQQMASMLLKESPHISDMANVQTFLDKLQQEISQSRQAVQHGEKEIESQRFELQGLHEEINLLENERNRQLQQSADVQSAMQMMVKSGNDTDLQENHHNELMIETASKLTEYRQHPLFTFLLTKNYGQPDYVTLPLLRNLDSWLARHTNYLNNAANYRMLLALQKESSRRLLQSKTQAEQLTKEYQQHVQVVEDKLKLPQLYLKLSAAEKGLAATQQKIRNQQNKLREYAQGEGETYTHIATQLSAQMALLPLDKLDLLVAKTATPDDDHLLEELRKLKREENLVEENRYQYDLEAKLAQRRVAAANELENQFSVQGYDNPIYEYQWGWSDKPEEIFENYLSGAISLKTVLHKLDMITRRLPPPPTPASASSGSWGNSYSRSRSSNGGFGSSSSSSSSSPSGGGGFSTSSSTGGSGFRTTDSF</sequence>
<dbReference type="STRING" id="82996.ADP72_00810"/>
<gene>
    <name evidence="3" type="ORF">I6G64_02320</name>
    <name evidence="4" type="ORF">NCTC12961_02434</name>
</gene>
<dbReference type="EMBL" id="LS483469">
    <property type="protein sequence ID" value="SQI37680.1"/>
    <property type="molecule type" value="Genomic_DNA"/>
</dbReference>
<feature type="coiled-coil region" evidence="1">
    <location>
        <begin position="250"/>
        <end position="277"/>
    </location>
</feature>
<dbReference type="RefSeq" id="WP_063197805.1">
    <property type="nucleotide sequence ID" value="NZ_CAMITG010000002.1"/>
</dbReference>
<evidence type="ECO:0000256" key="2">
    <source>
        <dbReference type="SAM" id="MobiDB-lite"/>
    </source>
</evidence>
<feature type="region of interest" description="Disordered" evidence="2">
    <location>
        <begin position="405"/>
        <end position="468"/>
    </location>
</feature>
<proteinExistence type="predicted"/>